<protein>
    <submittedName>
        <fullName evidence="2">Uncharacterized protein</fullName>
    </submittedName>
</protein>
<accession>A0A9P7UHN8</accession>
<evidence type="ECO:0000313" key="3">
    <source>
        <dbReference type="Proteomes" id="UP000699042"/>
    </source>
</evidence>
<dbReference type="Proteomes" id="UP000699042">
    <property type="component" value="Unassembled WGS sequence"/>
</dbReference>
<comment type="caution">
    <text evidence="2">The sequence shown here is derived from an EMBL/GenBank/DDBJ whole genome shotgun (WGS) entry which is preliminary data.</text>
</comment>
<dbReference type="EMBL" id="JAESDN010000003">
    <property type="protein sequence ID" value="KAG7053707.1"/>
    <property type="molecule type" value="Genomic_DNA"/>
</dbReference>
<gene>
    <name evidence="2" type="ORF">JMJ77_000792</name>
</gene>
<feature type="compositionally biased region" description="Low complexity" evidence="1">
    <location>
        <begin position="56"/>
        <end position="68"/>
    </location>
</feature>
<feature type="region of interest" description="Disordered" evidence="1">
    <location>
        <begin position="1"/>
        <end position="68"/>
    </location>
</feature>
<reference evidence="2" key="1">
    <citation type="submission" date="2021-05" db="EMBL/GenBank/DDBJ databases">
        <title>Comparative genomics of three Colletotrichum scovillei strains and genetic complementation revealed genes involved fungal growth and virulence on chili pepper.</title>
        <authorList>
            <person name="Hsieh D.-K."/>
            <person name="Chuang S.-C."/>
            <person name="Chen C.-Y."/>
            <person name="Chao Y.-T."/>
            <person name="Lu M.-Y.J."/>
            <person name="Lee M.-H."/>
            <person name="Shih M.-C."/>
        </authorList>
    </citation>
    <scope>NUCLEOTIDE SEQUENCE</scope>
    <source>
        <strain evidence="2">Coll-153</strain>
    </source>
</reference>
<sequence>MNMTDAPSLGCLPFAGPQGGSKVARSSIAQKSRTAHESTSWFSQTLVNRGPRKPTRTPTLRRAARAVV</sequence>
<organism evidence="2 3">
    <name type="scientific">Colletotrichum scovillei</name>
    <dbReference type="NCBI Taxonomy" id="1209932"/>
    <lineage>
        <taxon>Eukaryota</taxon>
        <taxon>Fungi</taxon>
        <taxon>Dikarya</taxon>
        <taxon>Ascomycota</taxon>
        <taxon>Pezizomycotina</taxon>
        <taxon>Sordariomycetes</taxon>
        <taxon>Hypocreomycetidae</taxon>
        <taxon>Glomerellales</taxon>
        <taxon>Glomerellaceae</taxon>
        <taxon>Colletotrichum</taxon>
        <taxon>Colletotrichum acutatum species complex</taxon>
    </lineage>
</organism>
<dbReference type="AlphaFoldDB" id="A0A9P7UHN8"/>
<feature type="compositionally biased region" description="Polar residues" evidence="1">
    <location>
        <begin position="27"/>
        <end position="47"/>
    </location>
</feature>
<keyword evidence="3" id="KW-1185">Reference proteome</keyword>
<name>A0A9P7UHN8_9PEZI</name>
<evidence type="ECO:0000313" key="2">
    <source>
        <dbReference type="EMBL" id="KAG7053707.1"/>
    </source>
</evidence>
<proteinExistence type="predicted"/>
<evidence type="ECO:0000256" key="1">
    <source>
        <dbReference type="SAM" id="MobiDB-lite"/>
    </source>
</evidence>